<keyword evidence="13" id="KW-0233">DNA recombination</keyword>
<dbReference type="InterPro" id="IPR012308">
    <property type="entry name" value="DNA_ligase_ATP-dep_N"/>
</dbReference>
<keyword evidence="10" id="KW-0227">DNA damage</keyword>
<dbReference type="GO" id="GO:0006303">
    <property type="term" value="P:double-strand break repair via nonhomologous end joining"/>
    <property type="evidence" value="ECO:0007669"/>
    <property type="project" value="TreeGrafter"/>
</dbReference>
<keyword evidence="7" id="KW-0479">Metal-binding</keyword>
<dbReference type="Pfam" id="PF00533">
    <property type="entry name" value="BRCT"/>
    <property type="match status" value="1"/>
</dbReference>
<dbReference type="PROSITE" id="PS50160">
    <property type="entry name" value="DNA_LIGASE_A3"/>
    <property type="match status" value="1"/>
</dbReference>
<dbReference type="GO" id="GO:0032807">
    <property type="term" value="C:DNA ligase IV complex"/>
    <property type="evidence" value="ECO:0007669"/>
    <property type="project" value="TreeGrafter"/>
</dbReference>
<keyword evidence="14" id="KW-0234">DNA repair</keyword>
<dbReference type="Pfam" id="PF01068">
    <property type="entry name" value="DNA_ligase_A_M"/>
    <property type="match status" value="1"/>
</dbReference>
<organism evidence="22 23">
    <name type="scientific">Protomyces lactucae-debilis</name>
    <dbReference type="NCBI Taxonomy" id="2754530"/>
    <lineage>
        <taxon>Eukaryota</taxon>
        <taxon>Fungi</taxon>
        <taxon>Dikarya</taxon>
        <taxon>Ascomycota</taxon>
        <taxon>Taphrinomycotina</taxon>
        <taxon>Taphrinomycetes</taxon>
        <taxon>Taphrinales</taxon>
        <taxon>Protomycetaceae</taxon>
        <taxon>Protomyces</taxon>
    </lineage>
</organism>
<dbReference type="PROSITE" id="PS50172">
    <property type="entry name" value="BRCT"/>
    <property type="match status" value="2"/>
</dbReference>
<dbReference type="GO" id="GO:0046872">
    <property type="term" value="F:metal ion binding"/>
    <property type="evidence" value="ECO:0007669"/>
    <property type="project" value="UniProtKB-KW"/>
</dbReference>
<evidence type="ECO:0000259" key="20">
    <source>
        <dbReference type="PROSITE" id="PS50160"/>
    </source>
</evidence>
<evidence type="ECO:0000259" key="21">
    <source>
        <dbReference type="PROSITE" id="PS50172"/>
    </source>
</evidence>
<evidence type="ECO:0000256" key="6">
    <source>
        <dbReference type="ARBA" id="ARBA00022598"/>
    </source>
</evidence>
<evidence type="ECO:0000313" key="23">
    <source>
        <dbReference type="Proteomes" id="UP000193685"/>
    </source>
</evidence>
<dbReference type="SUPFAM" id="SSF56091">
    <property type="entry name" value="DNA ligase/mRNA capping enzyme, catalytic domain"/>
    <property type="match status" value="1"/>
</dbReference>
<feature type="domain" description="BRCT" evidence="21">
    <location>
        <begin position="669"/>
        <end position="768"/>
    </location>
</feature>
<dbReference type="Pfam" id="PF04675">
    <property type="entry name" value="DNA_ligase_A_N"/>
    <property type="match status" value="1"/>
</dbReference>
<evidence type="ECO:0000256" key="15">
    <source>
        <dbReference type="ARBA" id="ARBA00023242"/>
    </source>
</evidence>
<dbReference type="OMA" id="EGIMIKH"/>
<dbReference type="Gene3D" id="3.30.470.30">
    <property type="entry name" value="DNA ligase/mRNA capping enzyme"/>
    <property type="match status" value="1"/>
</dbReference>
<dbReference type="CDD" id="cd07903">
    <property type="entry name" value="Adenylation_DNA_ligase_IV"/>
    <property type="match status" value="1"/>
</dbReference>
<proteinExistence type="inferred from homology"/>
<dbReference type="SMART" id="SM00292">
    <property type="entry name" value="BRCT"/>
    <property type="match status" value="2"/>
</dbReference>
<dbReference type="GeneID" id="63784857"/>
<dbReference type="RefSeq" id="XP_040727513.1">
    <property type="nucleotide sequence ID" value="XM_040868258.1"/>
</dbReference>
<evidence type="ECO:0000256" key="5">
    <source>
        <dbReference type="ARBA" id="ARBA00022073"/>
    </source>
</evidence>
<feature type="domain" description="BRCT" evidence="21">
    <location>
        <begin position="843"/>
        <end position="935"/>
    </location>
</feature>
<dbReference type="Pfam" id="PF16589">
    <property type="entry name" value="BRCT_2"/>
    <property type="match status" value="1"/>
</dbReference>
<dbReference type="GO" id="GO:0006310">
    <property type="term" value="P:DNA recombination"/>
    <property type="evidence" value="ECO:0007669"/>
    <property type="project" value="UniProtKB-KW"/>
</dbReference>
<evidence type="ECO:0000313" key="22">
    <source>
        <dbReference type="EMBL" id="ORY86331.1"/>
    </source>
</evidence>
<keyword evidence="8" id="KW-0677">Repeat</keyword>
<accession>A0A1Y2FQQ6</accession>
<dbReference type="Gene3D" id="2.40.50.140">
    <property type="entry name" value="Nucleic acid-binding proteins"/>
    <property type="match status" value="1"/>
</dbReference>
<dbReference type="GO" id="GO:0071897">
    <property type="term" value="P:DNA biosynthetic process"/>
    <property type="evidence" value="ECO:0007669"/>
    <property type="project" value="InterPro"/>
</dbReference>
<evidence type="ECO:0000256" key="3">
    <source>
        <dbReference type="ARBA" id="ARBA00007572"/>
    </source>
</evidence>
<keyword evidence="15" id="KW-0539">Nucleus</keyword>
<dbReference type="PROSITE" id="PS00333">
    <property type="entry name" value="DNA_LIGASE_A2"/>
    <property type="match status" value="1"/>
</dbReference>
<dbReference type="Proteomes" id="UP000193685">
    <property type="component" value="Unassembled WGS sequence"/>
</dbReference>
<comment type="cofactor">
    <cofactor evidence="1">
        <name>Mg(2+)</name>
        <dbReference type="ChEBI" id="CHEBI:18420"/>
    </cofactor>
</comment>
<dbReference type="SUPFAM" id="SSF52113">
    <property type="entry name" value="BRCT domain"/>
    <property type="match status" value="2"/>
</dbReference>
<dbReference type="Gene3D" id="3.40.50.10190">
    <property type="entry name" value="BRCT domain"/>
    <property type="match status" value="2"/>
</dbReference>
<evidence type="ECO:0000256" key="14">
    <source>
        <dbReference type="ARBA" id="ARBA00023204"/>
    </source>
</evidence>
<name>A0A1Y2FQQ6_PROLT</name>
<dbReference type="InterPro" id="IPR012340">
    <property type="entry name" value="NA-bd_OB-fold"/>
</dbReference>
<keyword evidence="12" id="KW-0460">Magnesium</keyword>
<gene>
    <name evidence="22" type="ORF">BCR37DRAFT_364824</name>
</gene>
<dbReference type="NCBIfam" id="TIGR00574">
    <property type="entry name" value="dnl1"/>
    <property type="match status" value="1"/>
</dbReference>
<dbReference type="InterPro" id="IPR001357">
    <property type="entry name" value="BRCT_dom"/>
</dbReference>
<keyword evidence="6 22" id="KW-0436">Ligase</keyword>
<evidence type="ECO:0000256" key="17">
    <source>
        <dbReference type="ARBA" id="ARBA00031942"/>
    </source>
</evidence>
<dbReference type="GO" id="GO:0005524">
    <property type="term" value="F:ATP binding"/>
    <property type="evidence" value="ECO:0007669"/>
    <property type="project" value="UniProtKB-KW"/>
</dbReference>
<dbReference type="OrthoDB" id="151490at2759"/>
<dbReference type="STRING" id="56484.A0A1Y2FQQ6"/>
<evidence type="ECO:0000256" key="2">
    <source>
        <dbReference type="ARBA" id="ARBA00004123"/>
    </source>
</evidence>
<evidence type="ECO:0000256" key="18">
    <source>
        <dbReference type="ARBA" id="ARBA00034003"/>
    </source>
</evidence>
<dbReference type="InterPro" id="IPR012310">
    <property type="entry name" value="DNA_ligase_ATP-dep_cent"/>
</dbReference>
<dbReference type="Pfam" id="PF04679">
    <property type="entry name" value="DNA_ligase_A_C"/>
    <property type="match status" value="1"/>
</dbReference>
<dbReference type="InterPro" id="IPR036599">
    <property type="entry name" value="DNA_ligase_N_sf"/>
</dbReference>
<evidence type="ECO:0000256" key="13">
    <source>
        <dbReference type="ARBA" id="ARBA00023172"/>
    </source>
</evidence>
<evidence type="ECO:0000256" key="16">
    <source>
        <dbReference type="ARBA" id="ARBA00030676"/>
    </source>
</evidence>
<dbReference type="PANTHER" id="PTHR45997">
    <property type="entry name" value="DNA LIGASE 4"/>
    <property type="match status" value="1"/>
</dbReference>
<dbReference type="InterPro" id="IPR029710">
    <property type="entry name" value="LIG4"/>
</dbReference>
<evidence type="ECO:0000256" key="4">
    <source>
        <dbReference type="ARBA" id="ARBA00012727"/>
    </source>
</evidence>
<protein>
    <recommendedName>
        <fullName evidence="5">DNA ligase 4</fullName>
        <ecNumber evidence="4">6.5.1.1</ecNumber>
    </recommendedName>
    <alternativeName>
        <fullName evidence="17">DNA ligase IV</fullName>
    </alternativeName>
    <alternativeName>
        <fullName evidence="16">Polydeoxyribonucleotide synthase [ATP] 4</fullName>
    </alternativeName>
</protein>
<dbReference type="CDD" id="cd07968">
    <property type="entry name" value="OBF_DNA_ligase_IV"/>
    <property type="match status" value="1"/>
</dbReference>
<feature type="domain" description="ATP-dependent DNA ligase family profile" evidence="20">
    <location>
        <begin position="369"/>
        <end position="503"/>
    </location>
</feature>
<dbReference type="SUPFAM" id="SSF117018">
    <property type="entry name" value="ATP-dependent DNA ligase DNA-binding domain"/>
    <property type="match status" value="1"/>
</dbReference>
<evidence type="ECO:0000256" key="12">
    <source>
        <dbReference type="ARBA" id="ARBA00022842"/>
    </source>
</evidence>
<evidence type="ECO:0000256" key="9">
    <source>
        <dbReference type="ARBA" id="ARBA00022741"/>
    </source>
</evidence>
<dbReference type="PANTHER" id="PTHR45997:SF1">
    <property type="entry name" value="DNA LIGASE 4"/>
    <property type="match status" value="1"/>
</dbReference>
<sequence>MPAKEVAAPPNRGETLRFSELVNELLQPVQQLSKTRASTLLAKPAERKREKVEGFIKKWKARVGPDMFPAMRLVMPEKDRDRIYRVKELTFANLLINVLGINKKSDDARSLTHWKHPSSTDAPAGDFPGCAYYVVAKRSTQMSDSTLTIKDVNDQLDLLAAAQKAAEQTPILRSLYEKMSALEFKWLVSIVLKAMKIGMSEKAIFPLIHPDAMQLYNLTSSLSRVCWQLHDSKLRLSERESLVRVFSCFQPQLAEWKSFSFEQIVKLMDGEPFWIEEKLDGERLQLHMKHGKFRYWSRGGNESTDIYGSQIIDGIGGGAITRHLQGVFHPKIKSIVLDGEVLAWDPIRMAPVPFGSLKGVAARESRSENSPDDPYPCFCVFDVLSVNDESVTHQPLRQRRAYLEKIITPKPHRFEILAIQETASADDIETRLRECVANASEGLLVKNPSRPYKLNDRSTSWIKVKPEYMSEFGTNLDLIVLGAYHGSGRRGSRLSSFLCGLRCDPQHGQQGPIRKFVSFCKVGGGFSSDDYRRIAHLTDKKWTPLDKKHPPDHIVFRKTNSGTILEAPDVWIRPEDSVVLQLKAASAETTTTFATAVTLRFPRFERLRDDRNWQNCVSEREFADLRDTAEGEKKEKEMQKHVRKNRAVATRKIQPMLLNANTGLAAVKVQDQALVGKTFFITADSRSLKISKKELEKIVVKHGGKVVQNDESNPDQSRLTSDVHCIGDIWSVKQSAIRNRGLVDIMTPQWLLDSIEAGHLLRKETRYMHFCTEATRISVERSTDQYGDSWDEHIDVSRLQLLLNQMEQDKALFSHMPTREELVSLQLDLDQQAVDRGDESWWIFAGCTVHLAKVAEDDTGPDYRSLLQVHGAKLELDVKSEEITHFIVSDSDDEQSRRLRSINALRSKIGHIVRADWVTQSLAEHTLLAESRFAV</sequence>
<dbReference type="InterPro" id="IPR036420">
    <property type="entry name" value="BRCT_dom_sf"/>
</dbReference>
<comment type="subcellular location">
    <subcellularLocation>
        <location evidence="2">Nucleus</location>
    </subcellularLocation>
</comment>
<evidence type="ECO:0000256" key="1">
    <source>
        <dbReference type="ARBA" id="ARBA00001946"/>
    </source>
</evidence>
<reference evidence="22 23" key="1">
    <citation type="submission" date="2016-07" db="EMBL/GenBank/DDBJ databases">
        <title>Pervasive Adenine N6-methylation of Active Genes in Fungi.</title>
        <authorList>
            <consortium name="DOE Joint Genome Institute"/>
            <person name="Mondo S.J."/>
            <person name="Dannebaum R.O."/>
            <person name="Kuo R.C."/>
            <person name="Labutti K."/>
            <person name="Haridas S."/>
            <person name="Kuo A."/>
            <person name="Salamov A."/>
            <person name="Ahrendt S.R."/>
            <person name="Lipzen A."/>
            <person name="Sullivan W."/>
            <person name="Andreopoulos W.B."/>
            <person name="Clum A."/>
            <person name="Lindquist E."/>
            <person name="Daum C."/>
            <person name="Ramamoorthy G.K."/>
            <person name="Gryganskyi A."/>
            <person name="Culley D."/>
            <person name="Magnuson J.K."/>
            <person name="James T.Y."/>
            <person name="O'Malley M.A."/>
            <person name="Stajich J.E."/>
            <person name="Spatafora J.W."/>
            <person name="Visel A."/>
            <person name="Grigoriev I.V."/>
        </authorList>
    </citation>
    <scope>NUCLEOTIDE SEQUENCE [LARGE SCALE GENOMIC DNA]</scope>
    <source>
        <strain evidence="22 23">12-1054</strain>
    </source>
</reference>
<keyword evidence="9" id="KW-0547">Nucleotide-binding</keyword>
<dbReference type="GO" id="GO:0006297">
    <property type="term" value="P:nucleotide-excision repair, DNA gap filling"/>
    <property type="evidence" value="ECO:0007669"/>
    <property type="project" value="TreeGrafter"/>
</dbReference>
<dbReference type="EC" id="6.5.1.1" evidence="4"/>
<dbReference type="SUPFAM" id="SSF50249">
    <property type="entry name" value="Nucleic acid-binding proteins"/>
    <property type="match status" value="1"/>
</dbReference>
<dbReference type="EMBL" id="MCFI01000003">
    <property type="protein sequence ID" value="ORY86331.1"/>
    <property type="molecule type" value="Genomic_DNA"/>
</dbReference>
<keyword evidence="11" id="KW-0067">ATP-binding</keyword>
<dbReference type="InterPro" id="IPR044125">
    <property type="entry name" value="Adenylation_DNA_ligase_IV"/>
</dbReference>
<dbReference type="GO" id="GO:0003910">
    <property type="term" value="F:DNA ligase (ATP) activity"/>
    <property type="evidence" value="ECO:0007669"/>
    <property type="project" value="UniProtKB-EC"/>
</dbReference>
<keyword evidence="23" id="KW-1185">Reference proteome</keyword>
<dbReference type="InterPro" id="IPR012309">
    <property type="entry name" value="DNA_ligase_ATP-dep_C"/>
</dbReference>
<evidence type="ECO:0000256" key="19">
    <source>
        <dbReference type="RuleBase" id="RU004196"/>
    </source>
</evidence>
<dbReference type="GO" id="GO:0003677">
    <property type="term" value="F:DNA binding"/>
    <property type="evidence" value="ECO:0007669"/>
    <property type="project" value="InterPro"/>
</dbReference>
<comment type="similarity">
    <text evidence="3 19">Belongs to the ATP-dependent DNA ligase family.</text>
</comment>
<evidence type="ECO:0000256" key="10">
    <source>
        <dbReference type="ARBA" id="ARBA00022763"/>
    </source>
</evidence>
<evidence type="ECO:0000256" key="11">
    <source>
        <dbReference type="ARBA" id="ARBA00022840"/>
    </source>
</evidence>
<dbReference type="InterPro" id="IPR000977">
    <property type="entry name" value="DNA_ligase_ATP-dep"/>
</dbReference>
<dbReference type="InterPro" id="IPR016059">
    <property type="entry name" value="DNA_ligase_ATP-dep_CS"/>
</dbReference>
<dbReference type="Gene3D" id="1.10.3260.10">
    <property type="entry name" value="DNA ligase, ATP-dependent, N-terminal domain"/>
    <property type="match status" value="1"/>
</dbReference>
<evidence type="ECO:0000256" key="8">
    <source>
        <dbReference type="ARBA" id="ARBA00022737"/>
    </source>
</evidence>
<comment type="catalytic activity">
    <reaction evidence="18">
        <text>ATP + (deoxyribonucleotide)n-3'-hydroxyl + 5'-phospho-(deoxyribonucleotide)m = (deoxyribonucleotide)n+m + AMP + diphosphate.</text>
        <dbReference type="EC" id="6.5.1.1"/>
    </reaction>
</comment>
<dbReference type="AlphaFoldDB" id="A0A1Y2FQQ6"/>
<comment type="caution">
    <text evidence="22">The sequence shown here is derived from an EMBL/GenBank/DDBJ whole genome shotgun (WGS) entry which is preliminary data.</text>
</comment>
<evidence type="ECO:0000256" key="7">
    <source>
        <dbReference type="ARBA" id="ARBA00022723"/>
    </source>
</evidence>